<reference evidence="2" key="1">
    <citation type="submission" date="2021-01" db="UniProtKB">
        <authorList>
            <consortium name="EnsemblPlants"/>
        </authorList>
    </citation>
    <scope>IDENTIFICATION</scope>
</reference>
<name>A0A7N0VIU3_KALFE</name>
<keyword evidence="1" id="KW-1133">Transmembrane helix</keyword>
<keyword evidence="1" id="KW-0472">Membrane</keyword>
<keyword evidence="3" id="KW-1185">Reference proteome</keyword>
<dbReference type="PANTHER" id="PTHR33726">
    <property type="entry name" value="TRANSMEMBRANE PROTEIN"/>
    <property type="match status" value="1"/>
</dbReference>
<feature type="transmembrane region" description="Helical" evidence="1">
    <location>
        <begin position="35"/>
        <end position="57"/>
    </location>
</feature>
<evidence type="ECO:0000313" key="2">
    <source>
        <dbReference type="EnsemblPlants" id="Kaladp0840s0001.1.v1.1.CDS.1"/>
    </source>
</evidence>
<dbReference type="Proteomes" id="UP000594263">
    <property type="component" value="Unplaced"/>
</dbReference>
<dbReference type="Gramene" id="Kaladp0840s0001.1.v1.1">
    <property type="protein sequence ID" value="Kaladp0840s0001.1.v1.1.CDS.1"/>
    <property type="gene ID" value="Kaladp0840s0001.v1.1"/>
</dbReference>
<dbReference type="PANTHER" id="PTHR33726:SF3">
    <property type="entry name" value="TRANSMEMBRANE PROTEIN"/>
    <property type="match status" value="1"/>
</dbReference>
<proteinExistence type="predicted"/>
<evidence type="ECO:0000256" key="1">
    <source>
        <dbReference type="SAM" id="Phobius"/>
    </source>
</evidence>
<organism evidence="2 3">
    <name type="scientific">Kalanchoe fedtschenkoi</name>
    <name type="common">Lavender scallops</name>
    <name type="synonym">South American air plant</name>
    <dbReference type="NCBI Taxonomy" id="63787"/>
    <lineage>
        <taxon>Eukaryota</taxon>
        <taxon>Viridiplantae</taxon>
        <taxon>Streptophyta</taxon>
        <taxon>Embryophyta</taxon>
        <taxon>Tracheophyta</taxon>
        <taxon>Spermatophyta</taxon>
        <taxon>Magnoliopsida</taxon>
        <taxon>eudicotyledons</taxon>
        <taxon>Gunneridae</taxon>
        <taxon>Pentapetalae</taxon>
        <taxon>Saxifragales</taxon>
        <taxon>Crassulaceae</taxon>
        <taxon>Kalanchoe</taxon>
    </lineage>
</organism>
<accession>A0A7N0VIU3</accession>
<dbReference type="AlphaFoldDB" id="A0A7N0VIU3"/>
<keyword evidence="1" id="KW-0812">Transmembrane</keyword>
<protein>
    <submittedName>
        <fullName evidence="2">Uncharacterized protein</fullName>
    </submittedName>
</protein>
<dbReference type="EnsemblPlants" id="Kaladp0840s0001.1.v1.1">
    <property type="protein sequence ID" value="Kaladp0840s0001.1.v1.1.CDS.1"/>
    <property type="gene ID" value="Kaladp0840s0001.v1.1"/>
</dbReference>
<evidence type="ECO:0000313" key="3">
    <source>
        <dbReference type="Proteomes" id="UP000594263"/>
    </source>
</evidence>
<sequence length="63" mass="7292">MADLHPWRSLQVVLTSSPFRWKRVKTIHHSFFDNVVFKVVSVCEGVVLVSTVCFFFLCCGCHF</sequence>
<dbReference type="OMA" id="TSSPFRW"/>